<name>A0AAF0WM46_DAUCS</name>
<keyword evidence="2" id="KW-1185">Reference proteome</keyword>
<dbReference type="Proteomes" id="UP000077755">
    <property type="component" value="Chromosome 3"/>
</dbReference>
<sequence length="209" mass="23343">MHGNEKQLHLHLLIYLGNVGLLTRTLRAALGVLPFVVALIAYHGGELIPTFGTIIESYDNTIIVLTSANLLRRHTSRKLGENVLADNLKVYAHSFDGHSYTVGEVCAHDFHYNLIVLKFISKTPSLPHLQPAKFVKLAHEDDDLVDTYLSGTRVILQRGQGWMILSDLFSFVHIRGYLSNCLAPGMELLFWGGISPNHFNQWSLQGNIG</sequence>
<dbReference type="EMBL" id="CP093345">
    <property type="protein sequence ID" value="WOG92142.1"/>
    <property type="molecule type" value="Genomic_DNA"/>
</dbReference>
<dbReference type="PANTHER" id="PTHR47389">
    <property type="entry name" value="OS09G0436400 PROTEIN"/>
    <property type="match status" value="1"/>
</dbReference>
<reference evidence="1" key="1">
    <citation type="journal article" date="2016" name="Nat. Genet.">
        <title>A high-quality carrot genome assembly provides new insights into carotenoid accumulation and asterid genome evolution.</title>
        <authorList>
            <person name="Iorizzo M."/>
            <person name="Ellison S."/>
            <person name="Senalik D."/>
            <person name="Zeng P."/>
            <person name="Satapoomin P."/>
            <person name="Huang J."/>
            <person name="Bowman M."/>
            <person name="Iovene M."/>
            <person name="Sanseverino W."/>
            <person name="Cavagnaro P."/>
            <person name="Yildiz M."/>
            <person name="Macko-Podgorni A."/>
            <person name="Moranska E."/>
            <person name="Grzebelus E."/>
            <person name="Grzebelus D."/>
            <person name="Ashrafi H."/>
            <person name="Zheng Z."/>
            <person name="Cheng S."/>
            <person name="Spooner D."/>
            <person name="Van Deynze A."/>
            <person name="Simon P."/>
        </authorList>
    </citation>
    <scope>NUCLEOTIDE SEQUENCE</scope>
    <source>
        <tissue evidence="1">Leaf</tissue>
    </source>
</reference>
<proteinExistence type="predicted"/>
<protein>
    <submittedName>
        <fullName evidence="1">Uncharacterized protein</fullName>
    </submittedName>
</protein>
<dbReference type="PANTHER" id="PTHR47389:SF4">
    <property type="entry name" value="OS09G0436400 PROTEIN"/>
    <property type="match status" value="1"/>
</dbReference>
<evidence type="ECO:0000313" key="2">
    <source>
        <dbReference type="Proteomes" id="UP000077755"/>
    </source>
</evidence>
<organism evidence="1 2">
    <name type="scientific">Daucus carota subsp. sativus</name>
    <name type="common">Carrot</name>
    <dbReference type="NCBI Taxonomy" id="79200"/>
    <lineage>
        <taxon>Eukaryota</taxon>
        <taxon>Viridiplantae</taxon>
        <taxon>Streptophyta</taxon>
        <taxon>Embryophyta</taxon>
        <taxon>Tracheophyta</taxon>
        <taxon>Spermatophyta</taxon>
        <taxon>Magnoliopsida</taxon>
        <taxon>eudicotyledons</taxon>
        <taxon>Gunneridae</taxon>
        <taxon>Pentapetalae</taxon>
        <taxon>asterids</taxon>
        <taxon>campanulids</taxon>
        <taxon>Apiales</taxon>
        <taxon>Apiaceae</taxon>
        <taxon>Apioideae</taxon>
        <taxon>Scandiceae</taxon>
        <taxon>Daucinae</taxon>
        <taxon>Daucus</taxon>
        <taxon>Daucus sect. Daucus</taxon>
    </lineage>
</organism>
<evidence type="ECO:0000313" key="1">
    <source>
        <dbReference type="EMBL" id="WOG92142.1"/>
    </source>
</evidence>
<gene>
    <name evidence="1" type="ORF">DCAR_0311402</name>
</gene>
<reference evidence="1" key="2">
    <citation type="submission" date="2022-03" db="EMBL/GenBank/DDBJ databases">
        <title>Draft title - Genomic analysis of global carrot germplasm unveils the trajectory of domestication and the origin of high carotenoid orange carrot.</title>
        <authorList>
            <person name="Iorizzo M."/>
            <person name="Ellison S."/>
            <person name="Senalik D."/>
            <person name="Macko-Podgorni A."/>
            <person name="Grzebelus D."/>
            <person name="Bostan H."/>
            <person name="Rolling W."/>
            <person name="Curaba J."/>
            <person name="Simon P."/>
        </authorList>
    </citation>
    <scope>NUCLEOTIDE SEQUENCE</scope>
    <source>
        <tissue evidence="1">Leaf</tissue>
    </source>
</reference>
<dbReference type="AlphaFoldDB" id="A0AAF0WM46"/>
<accession>A0AAF0WM46</accession>